<reference evidence="2" key="1">
    <citation type="journal article" date="2019" name="Int. J. Syst. Evol. Microbiol.">
        <title>The Global Catalogue of Microorganisms (GCM) 10K type strain sequencing project: providing services to taxonomists for standard genome sequencing and annotation.</title>
        <authorList>
            <consortium name="The Broad Institute Genomics Platform"/>
            <consortium name="The Broad Institute Genome Sequencing Center for Infectious Disease"/>
            <person name="Wu L."/>
            <person name="Ma J."/>
        </authorList>
    </citation>
    <scope>NUCLEOTIDE SEQUENCE [LARGE SCALE GENOMIC DNA]</scope>
    <source>
        <strain evidence="2">CGMCC 1.8957</strain>
    </source>
</reference>
<accession>A0ABQ3LVC5</accession>
<evidence type="ECO:0000313" key="2">
    <source>
        <dbReference type="Proteomes" id="UP000652430"/>
    </source>
</evidence>
<sequence length="92" mass="10396">MRKIFSLCALLVVCGCQQKQDVAVPTTKELMANPQLLSEWQAKCNTSDYSHLPADQKDNLCFTTREAARSLAVTKVGNEEADFFDQNTRRKK</sequence>
<proteinExistence type="predicted"/>
<comment type="caution">
    <text evidence="1">The sequence shown here is derived from an EMBL/GenBank/DDBJ whole genome shotgun (WGS) entry which is preliminary data.</text>
</comment>
<dbReference type="Proteomes" id="UP000652430">
    <property type="component" value="Unassembled WGS sequence"/>
</dbReference>
<keyword evidence="2" id="KW-1185">Reference proteome</keyword>
<evidence type="ECO:0008006" key="3">
    <source>
        <dbReference type="Google" id="ProtNLM"/>
    </source>
</evidence>
<name>A0ABQ3LVC5_9SPHN</name>
<evidence type="ECO:0000313" key="1">
    <source>
        <dbReference type="EMBL" id="GHH25678.1"/>
    </source>
</evidence>
<organism evidence="1 2">
    <name type="scientific">Sphingomonas glacialis</name>
    <dbReference type="NCBI Taxonomy" id="658225"/>
    <lineage>
        <taxon>Bacteria</taxon>
        <taxon>Pseudomonadati</taxon>
        <taxon>Pseudomonadota</taxon>
        <taxon>Alphaproteobacteria</taxon>
        <taxon>Sphingomonadales</taxon>
        <taxon>Sphingomonadaceae</taxon>
        <taxon>Sphingomonas</taxon>
    </lineage>
</organism>
<protein>
    <recommendedName>
        <fullName evidence="3">Lipoprotein</fullName>
    </recommendedName>
</protein>
<dbReference type="PROSITE" id="PS51257">
    <property type="entry name" value="PROKAR_LIPOPROTEIN"/>
    <property type="match status" value="1"/>
</dbReference>
<dbReference type="EMBL" id="BNAQ01000010">
    <property type="protein sequence ID" value="GHH25678.1"/>
    <property type="molecule type" value="Genomic_DNA"/>
</dbReference>
<dbReference type="RefSeq" id="WP_189677693.1">
    <property type="nucleotide sequence ID" value="NZ_BNAQ01000010.1"/>
</dbReference>
<gene>
    <name evidence="1" type="ORF">GCM10008023_39320</name>
</gene>